<gene>
    <name evidence="2" type="ORF">BSZ37_11225</name>
</gene>
<sequence>MSTRPNPRPITATRALVLFVVYTVVFALGGGLSAGIMALVFEALSPQGSDPTVYAITFGVTGFIAYRLAQRVAEG</sequence>
<keyword evidence="1" id="KW-0812">Transmembrane</keyword>
<evidence type="ECO:0000313" key="2">
    <source>
        <dbReference type="EMBL" id="PAP76960.1"/>
    </source>
</evidence>
<comment type="caution">
    <text evidence="2">The sequence shown here is derived from an EMBL/GenBank/DDBJ whole genome shotgun (WGS) entry which is preliminary data.</text>
</comment>
<dbReference type="EMBL" id="MQWD01000001">
    <property type="protein sequence ID" value="PAP76960.1"/>
    <property type="molecule type" value="Genomic_DNA"/>
</dbReference>
<proteinExistence type="predicted"/>
<feature type="transmembrane region" description="Helical" evidence="1">
    <location>
        <begin position="12"/>
        <end position="40"/>
    </location>
</feature>
<evidence type="ECO:0000256" key="1">
    <source>
        <dbReference type="SAM" id="Phobius"/>
    </source>
</evidence>
<dbReference type="AlphaFoldDB" id="A0A271J0R9"/>
<dbReference type="Proteomes" id="UP000216339">
    <property type="component" value="Unassembled WGS sequence"/>
</dbReference>
<name>A0A271J0R9_9BACT</name>
<keyword evidence="1" id="KW-1133">Transmembrane helix</keyword>
<organism evidence="2 3">
    <name type="scientific">Rubrivirga marina</name>
    <dbReference type="NCBI Taxonomy" id="1196024"/>
    <lineage>
        <taxon>Bacteria</taxon>
        <taxon>Pseudomonadati</taxon>
        <taxon>Rhodothermota</taxon>
        <taxon>Rhodothermia</taxon>
        <taxon>Rhodothermales</taxon>
        <taxon>Rubricoccaceae</taxon>
        <taxon>Rubrivirga</taxon>
    </lineage>
</organism>
<reference evidence="2 3" key="1">
    <citation type="submission" date="2016-11" db="EMBL/GenBank/DDBJ databases">
        <title>Study of marine rhodopsin-containing bacteria.</title>
        <authorList>
            <person name="Yoshizawa S."/>
            <person name="Kumagai Y."/>
            <person name="Kogure K."/>
        </authorList>
    </citation>
    <scope>NUCLEOTIDE SEQUENCE [LARGE SCALE GENOMIC DNA]</scope>
    <source>
        <strain evidence="2 3">SAORIC-28</strain>
    </source>
</reference>
<keyword evidence="3" id="KW-1185">Reference proteome</keyword>
<dbReference type="OrthoDB" id="9889453at2"/>
<accession>A0A271J0R9</accession>
<feature type="transmembrane region" description="Helical" evidence="1">
    <location>
        <begin position="52"/>
        <end position="69"/>
    </location>
</feature>
<protein>
    <submittedName>
        <fullName evidence="2">Uncharacterized protein</fullName>
    </submittedName>
</protein>
<evidence type="ECO:0000313" key="3">
    <source>
        <dbReference type="Proteomes" id="UP000216339"/>
    </source>
</evidence>
<dbReference type="RefSeq" id="WP_095510628.1">
    <property type="nucleotide sequence ID" value="NZ_MQWD01000001.1"/>
</dbReference>
<keyword evidence="1" id="KW-0472">Membrane</keyword>